<dbReference type="Gene3D" id="3.50.30.30">
    <property type="match status" value="1"/>
</dbReference>
<dbReference type="InterPro" id="IPR045051">
    <property type="entry name" value="SBT"/>
</dbReference>
<gene>
    <name evidence="3" type="ORF">RND71_007110</name>
</gene>
<dbReference type="EMBL" id="JAVYJV010000004">
    <property type="protein sequence ID" value="KAK4371726.1"/>
    <property type="molecule type" value="Genomic_DNA"/>
</dbReference>
<keyword evidence="2" id="KW-0732">Signal</keyword>
<dbReference type="GO" id="GO:0006508">
    <property type="term" value="P:proteolysis"/>
    <property type="evidence" value="ECO:0007669"/>
    <property type="project" value="InterPro"/>
</dbReference>
<dbReference type="InterPro" id="IPR036852">
    <property type="entry name" value="Peptidase_S8/S53_dom_sf"/>
</dbReference>
<evidence type="ECO:0000256" key="1">
    <source>
        <dbReference type="ARBA" id="ARBA00011073"/>
    </source>
</evidence>
<dbReference type="SUPFAM" id="SSF52743">
    <property type="entry name" value="Subtilisin-like"/>
    <property type="match status" value="1"/>
</dbReference>
<organism evidence="3 4">
    <name type="scientific">Anisodus tanguticus</name>
    <dbReference type="NCBI Taxonomy" id="243964"/>
    <lineage>
        <taxon>Eukaryota</taxon>
        <taxon>Viridiplantae</taxon>
        <taxon>Streptophyta</taxon>
        <taxon>Embryophyta</taxon>
        <taxon>Tracheophyta</taxon>
        <taxon>Spermatophyta</taxon>
        <taxon>Magnoliopsida</taxon>
        <taxon>eudicotyledons</taxon>
        <taxon>Gunneridae</taxon>
        <taxon>Pentapetalae</taxon>
        <taxon>asterids</taxon>
        <taxon>lamiids</taxon>
        <taxon>Solanales</taxon>
        <taxon>Solanaceae</taxon>
        <taxon>Solanoideae</taxon>
        <taxon>Hyoscyameae</taxon>
        <taxon>Anisodus</taxon>
    </lineage>
</organism>
<accession>A0AAE1VPG7</accession>
<evidence type="ECO:0000313" key="4">
    <source>
        <dbReference type="Proteomes" id="UP001291623"/>
    </source>
</evidence>
<reference evidence="3" key="1">
    <citation type="submission" date="2023-12" db="EMBL/GenBank/DDBJ databases">
        <title>Genome assembly of Anisodus tanguticus.</title>
        <authorList>
            <person name="Wang Y.-J."/>
        </authorList>
    </citation>
    <scope>NUCLEOTIDE SEQUENCE</scope>
    <source>
        <strain evidence="3">KB-2021</strain>
        <tissue evidence="3">Leaf</tissue>
    </source>
</reference>
<dbReference type="Gene3D" id="3.40.50.200">
    <property type="entry name" value="Peptidase S8/S53 domain"/>
    <property type="match status" value="1"/>
</dbReference>
<dbReference type="GO" id="GO:0004252">
    <property type="term" value="F:serine-type endopeptidase activity"/>
    <property type="evidence" value="ECO:0007669"/>
    <property type="project" value="InterPro"/>
</dbReference>
<evidence type="ECO:0000313" key="3">
    <source>
        <dbReference type="EMBL" id="KAK4371726.1"/>
    </source>
</evidence>
<comment type="similarity">
    <text evidence="1">Belongs to the peptidase S8 family.</text>
</comment>
<sequence>MMVMQETEPDTLDERKAKGKVIVCEHLDDDYSLKDRLDEVKKKGGIGFILILPDDELITAPKIKSFPGAVITQGDGIKICSYINSTRNPVAAILATVSVDNFKPAPVVAYFSSRGPAYNTRRLLKPDIAAPGICNTCTLALK</sequence>
<protein>
    <submittedName>
        <fullName evidence="3">Uncharacterized protein</fullName>
    </submittedName>
</protein>
<proteinExistence type="inferred from homology"/>
<dbReference type="Proteomes" id="UP001291623">
    <property type="component" value="Unassembled WGS sequence"/>
</dbReference>
<name>A0AAE1VPG7_9SOLA</name>
<evidence type="ECO:0000256" key="2">
    <source>
        <dbReference type="ARBA" id="ARBA00022729"/>
    </source>
</evidence>
<dbReference type="PANTHER" id="PTHR10795">
    <property type="entry name" value="PROPROTEIN CONVERTASE SUBTILISIN/KEXIN"/>
    <property type="match status" value="1"/>
</dbReference>
<dbReference type="AlphaFoldDB" id="A0AAE1VPG7"/>
<comment type="caution">
    <text evidence="3">The sequence shown here is derived from an EMBL/GenBank/DDBJ whole genome shotgun (WGS) entry which is preliminary data.</text>
</comment>
<keyword evidence="4" id="KW-1185">Reference proteome</keyword>
<dbReference type="CDD" id="cd02120">
    <property type="entry name" value="PA_subtilisin_like"/>
    <property type="match status" value="1"/>
</dbReference>